<name>A0A1R3IQY5_COCAP</name>
<gene>
    <name evidence="1" type="ORF">CCACVL1_10489</name>
</gene>
<accession>A0A1R3IQY5</accession>
<reference evidence="1 2" key="1">
    <citation type="submission" date="2013-09" db="EMBL/GenBank/DDBJ databases">
        <title>Corchorus capsularis genome sequencing.</title>
        <authorList>
            <person name="Alam M."/>
            <person name="Haque M.S."/>
            <person name="Islam M.S."/>
            <person name="Emdad E.M."/>
            <person name="Islam M.M."/>
            <person name="Ahmed B."/>
            <person name="Halim A."/>
            <person name="Hossen Q.M.M."/>
            <person name="Hossain M.Z."/>
            <person name="Ahmed R."/>
            <person name="Khan M.M."/>
            <person name="Islam R."/>
            <person name="Rashid M.M."/>
            <person name="Khan S.A."/>
            <person name="Rahman M.S."/>
            <person name="Alam M."/>
        </authorList>
    </citation>
    <scope>NUCLEOTIDE SEQUENCE [LARGE SCALE GENOMIC DNA]</scope>
    <source>
        <strain evidence="2">cv. CVL-1</strain>
        <tissue evidence="1">Whole seedling</tissue>
    </source>
</reference>
<evidence type="ECO:0000313" key="1">
    <source>
        <dbReference type="EMBL" id="OMO84998.1"/>
    </source>
</evidence>
<dbReference type="Gramene" id="OMO84998">
    <property type="protein sequence ID" value="OMO84998"/>
    <property type="gene ID" value="CCACVL1_10489"/>
</dbReference>
<dbReference type="Proteomes" id="UP000188268">
    <property type="component" value="Unassembled WGS sequence"/>
</dbReference>
<dbReference type="AlphaFoldDB" id="A0A1R3IQY5"/>
<evidence type="ECO:0000313" key="2">
    <source>
        <dbReference type="Proteomes" id="UP000188268"/>
    </source>
</evidence>
<protein>
    <submittedName>
        <fullName evidence="1">Uncharacterized protein</fullName>
    </submittedName>
</protein>
<keyword evidence="2" id="KW-1185">Reference proteome</keyword>
<organism evidence="1 2">
    <name type="scientific">Corchorus capsularis</name>
    <name type="common">Jute</name>
    <dbReference type="NCBI Taxonomy" id="210143"/>
    <lineage>
        <taxon>Eukaryota</taxon>
        <taxon>Viridiplantae</taxon>
        <taxon>Streptophyta</taxon>
        <taxon>Embryophyta</taxon>
        <taxon>Tracheophyta</taxon>
        <taxon>Spermatophyta</taxon>
        <taxon>Magnoliopsida</taxon>
        <taxon>eudicotyledons</taxon>
        <taxon>Gunneridae</taxon>
        <taxon>Pentapetalae</taxon>
        <taxon>rosids</taxon>
        <taxon>malvids</taxon>
        <taxon>Malvales</taxon>
        <taxon>Malvaceae</taxon>
        <taxon>Grewioideae</taxon>
        <taxon>Apeibeae</taxon>
        <taxon>Corchorus</taxon>
    </lineage>
</organism>
<dbReference type="EMBL" id="AWWV01009653">
    <property type="protein sequence ID" value="OMO84998.1"/>
    <property type="molecule type" value="Genomic_DNA"/>
</dbReference>
<comment type="caution">
    <text evidence="1">The sequence shown here is derived from an EMBL/GenBank/DDBJ whole genome shotgun (WGS) entry which is preliminary data.</text>
</comment>
<proteinExistence type="predicted"/>
<sequence length="20" mass="2431">MGYNKMIDWICYTEFQAPYG</sequence>